<comment type="caution">
    <text evidence="2">The sequence shown here is derived from an EMBL/GenBank/DDBJ whole genome shotgun (WGS) entry which is preliminary data.</text>
</comment>
<dbReference type="InterPro" id="IPR002492">
    <property type="entry name" value="Transposase_Tc1-like"/>
</dbReference>
<dbReference type="GO" id="GO:0006313">
    <property type="term" value="P:DNA transposition"/>
    <property type="evidence" value="ECO:0007669"/>
    <property type="project" value="InterPro"/>
</dbReference>
<organism evidence="2 3">
    <name type="scientific">Trichonephila clavipes</name>
    <name type="common">Golden silk orbweaver</name>
    <name type="synonym">Nephila clavipes</name>
    <dbReference type="NCBI Taxonomy" id="2585209"/>
    <lineage>
        <taxon>Eukaryota</taxon>
        <taxon>Metazoa</taxon>
        <taxon>Ecdysozoa</taxon>
        <taxon>Arthropoda</taxon>
        <taxon>Chelicerata</taxon>
        <taxon>Arachnida</taxon>
        <taxon>Araneae</taxon>
        <taxon>Araneomorphae</taxon>
        <taxon>Entelegynae</taxon>
        <taxon>Araneoidea</taxon>
        <taxon>Nephilidae</taxon>
        <taxon>Trichonephila</taxon>
    </lineage>
</organism>
<dbReference type="Pfam" id="PF01498">
    <property type="entry name" value="HTH_Tnp_Tc3_2"/>
    <property type="match status" value="1"/>
</dbReference>
<protein>
    <submittedName>
        <fullName evidence="2">HTH_Tnp_Tc3_2 domain-containing protein</fullName>
    </submittedName>
</protein>
<dbReference type="GO" id="GO:0015074">
    <property type="term" value="P:DNA integration"/>
    <property type="evidence" value="ECO:0007669"/>
    <property type="project" value="InterPro"/>
</dbReference>
<evidence type="ECO:0000313" key="3">
    <source>
        <dbReference type="Proteomes" id="UP000887159"/>
    </source>
</evidence>
<evidence type="ECO:0000259" key="1">
    <source>
        <dbReference type="Pfam" id="PF01498"/>
    </source>
</evidence>
<feature type="domain" description="Transposase Tc1-like" evidence="1">
    <location>
        <begin position="179"/>
        <end position="247"/>
    </location>
</feature>
<accession>A0A8X6T1W7</accession>
<sequence length="257" mass="30487">MDENTFGDSIGCHFKQPWIRERKCVMRRRHLKIKKMLFESIGAHYIREGRESIEDKPRSGRPSVSKTAENVIRVRDLVRSDRRLTVTPDEIQEIEFRGARWPSNRPAASNPPPKICSMEVVTRHNRKMYWCTTHGPFNFRNHQTAWIFKVDSGKSIPRIHGWWTKNYKEQLALTVRDERLLRRIVRSQRSQTLAQITTQLNDGAIRTISKQTVQRLFHHMGYGSRRPKRIPLLNALHRAARLSWAREDRDWSVEDWK</sequence>
<dbReference type="AlphaFoldDB" id="A0A8X6T1W7"/>
<dbReference type="Proteomes" id="UP000887159">
    <property type="component" value="Unassembled WGS sequence"/>
</dbReference>
<dbReference type="EMBL" id="BMAU01021353">
    <property type="protein sequence ID" value="GFY19602.1"/>
    <property type="molecule type" value="Genomic_DNA"/>
</dbReference>
<gene>
    <name evidence="2" type="primary">AVEN_225137_1</name>
    <name evidence="2" type="ORF">TNCV_4647741</name>
</gene>
<proteinExistence type="predicted"/>
<reference evidence="2" key="1">
    <citation type="submission" date="2020-08" db="EMBL/GenBank/DDBJ databases">
        <title>Multicomponent nature underlies the extraordinary mechanical properties of spider dragline silk.</title>
        <authorList>
            <person name="Kono N."/>
            <person name="Nakamura H."/>
            <person name="Mori M."/>
            <person name="Yoshida Y."/>
            <person name="Ohtoshi R."/>
            <person name="Malay A.D."/>
            <person name="Moran D.A.P."/>
            <person name="Tomita M."/>
            <person name="Numata K."/>
            <person name="Arakawa K."/>
        </authorList>
    </citation>
    <scope>NUCLEOTIDE SEQUENCE</scope>
</reference>
<evidence type="ECO:0000313" key="2">
    <source>
        <dbReference type="EMBL" id="GFY19602.1"/>
    </source>
</evidence>
<name>A0A8X6T1W7_TRICX</name>
<keyword evidence="3" id="KW-1185">Reference proteome</keyword>
<dbReference type="GO" id="GO:0003677">
    <property type="term" value="F:DNA binding"/>
    <property type="evidence" value="ECO:0007669"/>
    <property type="project" value="InterPro"/>
</dbReference>